<sequence>MILGIPWWVYMFILFIFFSGYMAFRAIRAEKKLEMQFIEREGKIYMDRIQSERGQRHQNEAETEQKQMTSM</sequence>
<dbReference type="RefSeq" id="WP_083334732.1">
    <property type="nucleotide sequence ID" value="NZ_FNHF01000001.1"/>
</dbReference>
<proteinExistence type="predicted"/>
<dbReference type="OrthoDB" id="2454520at2"/>
<evidence type="ECO:0000313" key="4">
    <source>
        <dbReference type="Proteomes" id="UP000182347"/>
    </source>
</evidence>
<dbReference type="Pfam" id="PF14147">
    <property type="entry name" value="Spore_YhaL"/>
    <property type="match status" value="1"/>
</dbReference>
<dbReference type="AlphaFoldDB" id="A0A1G9PPH5"/>
<dbReference type="Proteomes" id="UP000182347">
    <property type="component" value="Unassembled WGS sequence"/>
</dbReference>
<accession>A0A1G9PPH5</accession>
<feature type="transmembrane region" description="Helical" evidence="2">
    <location>
        <begin position="6"/>
        <end position="24"/>
    </location>
</feature>
<evidence type="ECO:0000256" key="1">
    <source>
        <dbReference type="SAM" id="MobiDB-lite"/>
    </source>
</evidence>
<reference evidence="4" key="1">
    <citation type="submission" date="2016-10" db="EMBL/GenBank/DDBJ databases">
        <authorList>
            <person name="Varghese N."/>
            <person name="Submissions S."/>
        </authorList>
    </citation>
    <scope>NUCLEOTIDE SEQUENCE [LARGE SCALE GENOMIC DNA]</scope>
    <source>
        <strain evidence="4">CGMCC 1.6199</strain>
    </source>
</reference>
<keyword evidence="2" id="KW-1133">Transmembrane helix</keyword>
<dbReference type="STRING" id="482461.SAMN05216244_1517"/>
<feature type="region of interest" description="Disordered" evidence="1">
    <location>
        <begin position="51"/>
        <end position="71"/>
    </location>
</feature>
<keyword evidence="2" id="KW-0472">Membrane</keyword>
<protein>
    <submittedName>
        <fullName evidence="3">Sporulation protein YhaL</fullName>
    </submittedName>
</protein>
<evidence type="ECO:0000256" key="2">
    <source>
        <dbReference type="SAM" id="Phobius"/>
    </source>
</evidence>
<name>A0A1G9PPH5_9BACI</name>
<keyword evidence="2" id="KW-0812">Transmembrane</keyword>
<evidence type="ECO:0000313" key="3">
    <source>
        <dbReference type="EMBL" id="SDM00726.1"/>
    </source>
</evidence>
<organism evidence="3 4">
    <name type="scientific">Sediminibacillus halophilus</name>
    <dbReference type="NCBI Taxonomy" id="482461"/>
    <lineage>
        <taxon>Bacteria</taxon>
        <taxon>Bacillati</taxon>
        <taxon>Bacillota</taxon>
        <taxon>Bacilli</taxon>
        <taxon>Bacillales</taxon>
        <taxon>Bacillaceae</taxon>
        <taxon>Sediminibacillus</taxon>
    </lineage>
</organism>
<feature type="compositionally biased region" description="Basic and acidic residues" evidence="1">
    <location>
        <begin position="51"/>
        <end position="65"/>
    </location>
</feature>
<keyword evidence="4" id="KW-1185">Reference proteome</keyword>
<dbReference type="InterPro" id="IPR025428">
    <property type="entry name" value="Spore_YhaL"/>
</dbReference>
<dbReference type="EMBL" id="FNHF01000001">
    <property type="protein sequence ID" value="SDM00726.1"/>
    <property type="molecule type" value="Genomic_DNA"/>
</dbReference>
<gene>
    <name evidence="3" type="ORF">SAMN05216244_1517</name>
</gene>